<accession>D7D857</accession>
<dbReference type="InterPro" id="IPR027417">
    <property type="entry name" value="P-loop_NTPase"/>
</dbReference>
<dbReference type="GeneID" id="9234130"/>
<gene>
    <name evidence="1" type="ordered locus">Shell_0841</name>
</gene>
<dbReference type="AlphaFoldDB" id="D7D857"/>
<dbReference type="STRING" id="591019.Shell_0841"/>
<protein>
    <recommendedName>
        <fullName evidence="3">Thymidylate kinase-like protein</fullName>
    </recommendedName>
</protein>
<reference evidence="2" key="1">
    <citation type="submission" date="2010-05" db="EMBL/GenBank/DDBJ databases">
        <title>Complete sequence of Staphylothermus hellenicus DSM 12710.</title>
        <authorList>
            <consortium name="US DOE Joint Genome Institute"/>
            <person name="Lucas S."/>
            <person name="Copeland A."/>
            <person name="Lapidus A."/>
            <person name="Cheng J.-F."/>
            <person name="Bruce D."/>
            <person name="Goodwin L."/>
            <person name="Pitluck S."/>
            <person name="Davenport K."/>
            <person name="Detter J.C."/>
            <person name="Han C."/>
            <person name="Tapia R."/>
            <person name="Larimer F."/>
            <person name="Land M."/>
            <person name="Hauser L."/>
            <person name="Kyrpides N."/>
            <person name="Mikhailova N."/>
            <person name="Anderson I.J."/>
            <person name="Woyke T."/>
        </authorList>
    </citation>
    <scope>NUCLEOTIDE SEQUENCE [LARGE SCALE GENOMIC DNA]</scope>
    <source>
        <strain evidence="2">DSM 12710 / JCM 10830 / BK20S6-10-b1 / P8</strain>
    </source>
</reference>
<dbReference type="OrthoDB" id="21410at2157"/>
<name>D7D857_STAHD</name>
<evidence type="ECO:0000313" key="2">
    <source>
        <dbReference type="Proteomes" id="UP000002573"/>
    </source>
</evidence>
<dbReference type="Proteomes" id="UP000002573">
    <property type="component" value="Chromosome"/>
</dbReference>
<reference evidence="1 2" key="2">
    <citation type="journal article" date="2011" name="Stand. Genomic Sci.">
        <title>Complete genome sequence of Staphylothermus hellenicus P8.</title>
        <authorList>
            <person name="Anderson I."/>
            <person name="Wirth R."/>
            <person name="Lucas S."/>
            <person name="Copeland A."/>
            <person name="Lapidus A."/>
            <person name="Cheng J.F."/>
            <person name="Goodwin L."/>
            <person name="Pitluck S."/>
            <person name="Davenport K."/>
            <person name="Detter J.C."/>
            <person name="Han C."/>
            <person name="Tapia R."/>
            <person name="Land M."/>
            <person name="Hauser L."/>
            <person name="Pati A."/>
            <person name="Mikhailova N."/>
            <person name="Woyke T."/>
            <person name="Klenk H.P."/>
            <person name="Kyrpides N."/>
            <person name="Ivanova N."/>
        </authorList>
    </citation>
    <scope>NUCLEOTIDE SEQUENCE [LARGE SCALE GENOMIC DNA]</scope>
    <source>
        <strain evidence="2">DSM 12710 / JCM 10830 / BK20S6-10-b1 / P8</strain>
    </source>
</reference>
<dbReference type="EMBL" id="CP002051">
    <property type="protein sequence ID" value="ADI31953.1"/>
    <property type="molecule type" value="Genomic_DNA"/>
</dbReference>
<evidence type="ECO:0000313" key="1">
    <source>
        <dbReference type="EMBL" id="ADI31953.1"/>
    </source>
</evidence>
<dbReference type="eggNOG" id="arCOG01891">
    <property type="taxonomic scope" value="Archaea"/>
</dbReference>
<dbReference type="SUPFAM" id="SSF52540">
    <property type="entry name" value="P-loop containing nucleoside triphosphate hydrolases"/>
    <property type="match status" value="1"/>
</dbReference>
<dbReference type="Gene3D" id="3.40.50.300">
    <property type="entry name" value="P-loop containing nucleotide triphosphate hydrolases"/>
    <property type="match status" value="1"/>
</dbReference>
<dbReference type="KEGG" id="shc:Shell_0841"/>
<sequence>MGLLICLFGADGSGKTSIARYLAKYLRSQGWNTSIAWLRGSHTLASILARLLSRFNVFRGNCNPYYRICISSSMRKPWIFIEFISILPIIFLKFLAPKLLGRIVVAERCPIDFLVWLIITLRDQRVIHSFWGRTTLSLALSICDKIIYIRADQEALLSRRKGFEEEYLIPAQLRIYDQLAEWLRTQYIDTTNKTVAESISEIIRIIGDIK</sequence>
<dbReference type="HOGENOM" id="CLU_1352165_0_0_2"/>
<dbReference type="RefSeq" id="WP_013143151.1">
    <property type="nucleotide sequence ID" value="NC_014205.1"/>
</dbReference>
<organism evidence="1 2">
    <name type="scientific">Staphylothermus hellenicus (strain DSM 12710 / JCM 10830 / BK20S6-10-b1 / P8)</name>
    <dbReference type="NCBI Taxonomy" id="591019"/>
    <lineage>
        <taxon>Archaea</taxon>
        <taxon>Thermoproteota</taxon>
        <taxon>Thermoprotei</taxon>
        <taxon>Desulfurococcales</taxon>
        <taxon>Desulfurococcaceae</taxon>
        <taxon>Staphylothermus</taxon>
    </lineage>
</organism>
<proteinExistence type="predicted"/>
<evidence type="ECO:0008006" key="3">
    <source>
        <dbReference type="Google" id="ProtNLM"/>
    </source>
</evidence>
<keyword evidence="2" id="KW-1185">Reference proteome</keyword>